<feature type="compositionally biased region" description="Low complexity" evidence="5">
    <location>
        <begin position="325"/>
        <end position="334"/>
    </location>
</feature>
<feature type="compositionally biased region" description="Gly residues" evidence="5">
    <location>
        <begin position="408"/>
        <end position="417"/>
    </location>
</feature>
<reference evidence="8 9" key="1">
    <citation type="submission" date="2020-07" db="EMBL/GenBank/DDBJ databases">
        <title>Sequencing the genomes of 1000 actinobacteria strains.</title>
        <authorList>
            <person name="Klenk H.-P."/>
        </authorList>
    </citation>
    <scope>NUCLEOTIDE SEQUENCE [LARGE SCALE GENOMIC DNA]</scope>
    <source>
        <strain evidence="8 9">DSM 24552</strain>
    </source>
</reference>
<evidence type="ECO:0000256" key="1">
    <source>
        <dbReference type="ARBA" id="ARBA00010641"/>
    </source>
</evidence>
<feature type="domain" description="RNA polymerase sigma factor 70 region 4 type 2" evidence="6">
    <location>
        <begin position="63"/>
        <end position="110"/>
    </location>
</feature>
<evidence type="ECO:0000256" key="4">
    <source>
        <dbReference type="ARBA" id="ARBA00023163"/>
    </source>
</evidence>
<keyword evidence="2" id="KW-0805">Transcription regulation</keyword>
<feature type="compositionally biased region" description="Gly residues" evidence="5">
    <location>
        <begin position="445"/>
        <end position="463"/>
    </location>
</feature>
<protein>
    <recommendedName>
        <fullName evidence="10">RNA polymerase sigma factor, sigma-70 family</fullName>
    </recommendedName>
</protein>
<gene>
    <name evidence="8" type="ORF">BJ989_001695</name>
</gene>
<evidence type="ECO:0000313" key="8">
    <source>
        <dbReference type="EMBL" id="NYG55391.1"/>
    </source>
</evidence>
<dbReference type="GO" id="GO:0016987">
    <property type="term" value="F:sigma factor activity"/>
    <property type="evidence" value="ECO:0007669"/>
    <property type="project" value="UniProtKB-KW"/>
</dbReference>
<feature type="compositionally biased region" description="Pro residues" evidence="5">
    <location>
        <begin position="466"/>
        <end position="480"/>
    </location>
</feature>
<dbReference type="Gene3D" id="1.10.10.1320">
    <property type="entry name" value="Anti-sigma factor, zinc-finger domain"/>
    <property type="match status" value="1"/>
</dbReference>
<evidence type="ECO:0008006" key="10">
    <source>
        <dbReference type="Google" id="ProtNLM"/>
    </source>
</evidence>
<evidence type="ECO:0000259" key="7">
    <source>
        <dbReference type="Pfam" id="PF13490"/>
    </source>
</evidence>
<evidence type="ECO:0000313" key="9">
    <source>
        <dbReference type="Proteomes" id="UP000544110"/>
    </source>
</evidence>
<evidence type="ECO:0000256" key="2">
    <source>
        <dbReference type="ARBA" id="ARBA00023015"/>
    </source>
</evidence>
<sequence>MLQRGGGPDLAFRAYLLTAVRRLHVDRVRAGRRTQPTDDLEPFDPGTPFRDTAVEGFEGSAAARAFASLPERWQLVLWHTEVEGQKPAEVAPLLGMSPNSVAALAYRAREGLRQAYLGEHAAEVDDDTCRWTHAHLGGFVRGALSRRDTTKVEDHLHGCRPCTAVHLELAEVNSGLGALLAPLLLGGAGLAYAAGAAGGAGTLGVGTALLAALGRARDAVVAQVGAATSATGSAVSGAASSAAAGVSSAASSVSAGVAAGAGAVASGAASTVGGLGAAVAAAGGTATATAAGAVAATAVVAGGTVLVVQQAGADDAARERPAAVAPLVPGAATASDTPTDGAGQPAAGPSDGASTPAEDPSAAPSAGPSTDPGADPTAEAGSDPSAAGGEGGAAEPGAADDGADDGAGDGAGDGADGGADDGADGGAGGGSGSTPPASDPAGPGDQPGTGPGGSAGGGAGGGQPAPSGPVDPEPSAPPAPELAVDASAEREGPLWRVGAAVTGLAPGGSATLVVRADGPVLARVADPRCARTGRWEVTCRLADGPTSLSFRARQLLGPRTLTFTITADPGTPDASPAGGSDAVRLTRRGLGPS</sequence>
<dbReference type="Proteomes" id="UP000544110">
    <property type="component" value="Unassembled WGS sequence"/>
</dbReference>
<dbReference type="InterPro" id="IPR041916">
    <property type="entry name" value="Anti_sigma_zinc_sf"/>
</dbReference>
<name>A0A7Y9UMG3_9ACTN</name>
<feature type="region of interest" description="Disordered" evidence="5">
    <location>
        <begin position="566"/>
        <end position="593"/>
    </location>
</feature>
<dbReference type="GO" id="GO:0006352">
    <property type="term" value="P:DNA-templated transcription initiation"/>
    <property type="evidence" value="ECO:0007669"/>
    <property type="project" value="InterPro"/>
</dbReference>
<evidence type="ECO:0000256" key="3">
    <source>
        <dbReference type="ARBA" id="ARBA00023082"/>
    </source>
</evidence>
<keyword evidence="9" id="KW-1185">Reference proteome</keyword>
<dbReference type="EMBL" id="JACCAC010000001">
    <property type="protein sequence ID" value="NYG55391.1"/>
    <property type="molecule type" value="Genomic_DNA"/>
</dbReference>
<proteinExistence type="inferred from homology"/>
<dbReference type="AlphaFoldDB" id="A0A7Y9UMG3"/>
<feature type="compositionally biased region" description="Low complexity" evidence="5">
    <location>
        <begin position="433"/>
        <end position="444"/>
    </location>
</feature>
<comment type="similarity">
    <text evidence="1">Belongs to the sigma-70 factor family. ECF subfamily.</text>
</comment>
<dbReference type="InterPro" id="IPR036388">
    <property type="entry name" value="WH-like_DNA-bd_sf"/>
</dbReference>
<dbReference type="InterPro" id="IPR013249">
    <property type="entry name" value="RNA_pol_sigma70_r4_t2"/>
</dbReference>
<keyword evidence="4" id="KW-0804">Transcription</keyword>
<comment type="caution">
    <text evidence="8">The sequence shown here is derived from an EMBL/GenBank/DDBJ whole genome shotgun (WGS) entry which is preliminary data.</text>
</comment>
<dbReference type="Gene3D" id="1.10.10.10">
    <property type="entry name" value="Winged helix-like DNA-binding domain superfamily/Winged helix DNA-binding domain"/>
    <property type="match status" value="1"/>
</dbReference>
<keyword evidence="3" id="KW-0731">Sigma factor</keyword>
<accession>A0A7Y9UMG3</accession>
<dbReference type="Pfam" id="PF13490">
    <property type="entry name" value="zf-HC2"/>
    <property type="match status" value="1"/>
</dbReference>
<feature type="domain" description="Putative zinc-finger" evidence="7">
    <location>
        <begin position="129"/>
        <end position="162"/>
    </location>
</feature>
<dbReference type="InterPro" id="IPR027383">
    <property type="entry name" value="Znf_put"/>
</dbReference>
<feature type="region of interest" description="Disordered" evidence="5">
    <location>
        <begin position="325"/>
        <end position="490"/>
    </location>
</feature>
<feature type="compositionally biased region" description="Low complexity" evidence="5">
    <location>
        <begin position="378"/>
        <end position="387"/>
    </location>
</feature>
<evidence type="ECO:0000259" key="6">
    <source>
        <dbReference type="Pfam" id="PF08281"/>
    </source>
</evidence>
<evidence type="ECO:0000256" key="5">
    <source>
        <dbReference type="SAM" id="MobiDB-lite"/>
    </source>
</evidence>
<dbReference type="Pfam" id="PF08281">
    <property type="entry name" value="Sigma70_r4_2"/>
    <property type="match status" value="1"/>
</dbReference>
<organism evidence="8 9">
    <name type="scientific">Nocardioides perillae</name>
    <dbReference type="NCBI Taxonomy" id="1119534"/>
    <lineage>
        <taxon>Bacteria</taxon>
        <taxon>Bacillati</taxon>
        <taxon>Actinomycetota</taxon>
        <taxon>Actinomycetes</taxon>
        <taxon>Propionibacteriales</taxon>
        <taxon>Nocardioidaceae</taxon>
        <taxon>Nocardioides</taxon>
    </lineage>
</organism>
<dbReference type="SUPFAM" id="SSF88659">
    <property type="entry name" value="Sigma3 and sigma4 domains of RNA polymerase sigma factors"/>
    <property type="match status" value="1"/>
</dbReference>
<dbReference type="GO" id="GO:0003677">
    <property type="term" value="F:DNA binding"/>
    <property type="evidence" value="ECO:0007669"/>
    <property type="project" value="InterPro"/>
</dbReference>
<dbReference type="InterPro" id="IPR013324">
    <property type="entry name" value="RNA_pol_sigma_r3/r4-like"/>
</dbReference>